<evidence type="ECO:0000313" key="18">
    <source>
        <dbReference type="Proteomes" id="UP001605036"/>
    </source>
</evidence>
<dbReference type="Proteomes" id="UP001605036">
    <property type="component" value="Unassembled WGS sequence"/>
</dbReference>
<evidence type="ECO:0000256" key="2">
    <source>
        <dbReference type="ARBA" id="ARBA00003976"/>
    </source>
</evidence>
<dbReference type="InterPro" id="IPR001841">
    <property type="entry name" value="Znf_RING"/>
</dbReference>
<sequence length="609" mass="69490">MTDVVAVHKQLQELSMATITYSDWELAYNMQLEEAMNASITDMGLSTPRINSETGPGRDRRQDTGPSEYRDGVQHPASDLTSALQFQSQELLKLEQEIKDQNQAIEDAQRLMMEMRRRNHDVEFAKSVLEMSDEEWERVGDEFEKPFCKIDEDDWDDKQTCNLYTARAREDAGYVAIAWSLTDEDNRVLLEQSKCLGVDVPGYEADYISLLDGLAVAIAGGVKNIHVCCHSLTVYNQITGLWKAKSPKQVSSLSQALEKTKQLQDFSIELISKHLNAHTTSLAHEAIKKHIEVTLMKGAKNPCASSSSSQTEKLEDCPICFEKVPEIDTFEVKGCSHRFCLSCLTQHIQIRVKSSQVPVKCPQDCANSVDIDECRDILSHELLEAYAKRLTEASIPESERVYCPFFNCSSLMSKSDLTTSSEPSTSRQPKAPVFGRTECMECHRLFCAECRVPWHAEMTCEEYQSLPLDERDTEDIKLHKLADSNKWQRCAKCHRMIELDHGCYHMTCRCGHEFCYICGAPWVNKQATCKCKLWDEERIVADPLSGDEMDTDSEVDLEHELEDFLRRNPPRVMPRAYKTRMCRFWLSGFCRAGVLCNFAHGPEDLRFQM</sequence>
<reference evidence="17 18" key="1">
    <citation type="submission" date="2024-09" db="EMBL/GenBank/DDBJ databases">
        <title>Chromosome-scale assembly of Riccia fluitans.</title>
        <authorList>
            <person name="Paukszto L."/>
            <person name="Sawicki J."/>
            <person name="Karawczyk K."/>
            <person name="Piernik-Szablinska J."/>
            <person name="Szczecinska M."/>
            <person name="Mazdziarz M."/>
        </authorList>
    </citation>
    <scope>NUCLEOTIDE SEQUENCE [LARGE SCALE GENOMIC DNA]</scope>
    <source>
        <strain evidence="17">Rf_01</strain>
        <tissue evidence="17">Aerial parts of the thallus</tissue>
    </source>
</reference>
<dbReference type="PROSITE" id="PS00518">
    <property type="entry name" value="ZF_RING_1"/>
    <property type="match status" value="1"/>
</dbReference>
<comment type="caution">
    <text evidence="17">The sequence shown here is derived from an EMBL/GenBank/DDBJ whole genome shotgun (WGS) entry which is preliminary data.</text>
</comment>
<dbReference type="Pfam" id="PF00097">
    <property type="entry name" value="zf-C3HC4"/>
    <property type="match status" value="1"/>
</dbReference>
<evidence type="ECO:0000313" key="17">
    <source>
        <dbReference type="EMBL" id="KAL2623076.1"/>
    </source>
</evidence>
<dbReference type="Pfam" id="PF00642">
    <property type="entry name" value="zf-CCCH"/>
    <property type="match status" value="1"/>
</dbReference>
<dbReference type="SUPFAM" id="SSF53098">
    <property type="entry name" value="Ribonuclease H-like"/>
    <property type="match status" value="1"/>
</dbReference>
<evidence type="ECO:0000256" key="10">
    <source>
        <dbReference type="ARBA" id="ARBA00022833"/>
    </source>
</evidence>
<feature type="domain" description="RING-type" evidence="16">
    <location>
        <begin position="313"/>
        <end position="535"/>
    </location>
</feature>
<protein>
    <recommendedName>
        <fullName evidence="4">RBR-type E3 ubiquitin transferase</fullName>
        <ecNumber evidence="4">2.3.2.31</ecNumber>
    </recommendedName>
</protein>
<accession>A0ABD1Y8K8</accession>
<evidence type="ECO:0000256" key="12">
    <source>
        <dbReference type="SAM" id="Coils"/>
    </source>
</evidence>
<gene>
    <name evidence="17" type="ORF">R1flu_003281</name>
</gene>
<keyword evidence="9" id="KW-0833">Ubl conjugation pathway</keyword>
<evidence type="ECO:0000256" key="9">
    <source>
        <dbReference type="ARBA" id="ARBA00022786"/>
    </source>
</evidence>
<dbReference type="GO" id="GO:0061630">
    <property type="term" value="F:ubiquitin protein ligase activity"/>
    <property type="evidence" value="ECO:0007669"/>
    <property type="project" value="UniProtKB-EC"/>
</dbReference>
<evidence type="ECO:0000256" key="1">
    <source>
        <dbReference type="ARBA" id="ARBA00001798"/>
    </source>
</evidence>
<keyword evidence="18" id="KW-1185">Reference proteome</keyword>
<dbReference type="SUPFAM" id="SSF57850">
    <property type="entry name" value="RING/U-box"/>
    <property type="match status" value="2"/>
</dbReference>
<dbReference type="AlphaFoldDB" id="A0ABD1Y8K8"/>
<dbReference type="CDD" id="cd22582">
    <property type="entry name" value="BRcat_RBR_unk"/>
    <property type="match status" value="1"/>
</dbReference>
<feature type="domain" description="RING-type" evidence="14">
    <location>
        <begin position="317"/>
        <end position="364"/>
    </location>
</feature>
<dbReference type="InterPro" id="IPR036855">
    <property type="entry name" value="Znf_CCCH_sf"/>
</dbReference>
<dbReference type="InterPro" id="IPR036397">
    <property type="entry name" value="RNaseH_sf"/>
</dbReference>
<dbReference type="FunFam" id="1.20.120.1750:FF:000019">
    <property type="entry name" value="RBR-type E3 ubiquitin transferase"/>
    <property type="match status" value="1"/>
</dbReference>
<evidence type="ECO:0000256" key="8">
    <source>
        <dbReference type="ARBA" id="ARBA00022771"/>
    </source>
</evidence>
<feature type="zinc finger region" description="C3H1-type" evidence="11">
    <location>
        <begin position="576"/>
        <end position="603"/>
    </location>
</feature>
<feature type="domain" description="C3H1-type" evidence="15">
    <location>
        <begin position="576"/>
        <end position="603"/>
    </location>
</feature>
<dbReference type="InterPro" id="IPR002156">
    <property type="entry name" value="RNaseH_domain"/>
</dbReference>
<comment type="similarity">
    <text evidence="3">Belongs to the RBR family. Ariadne subfamily.</text>
</comment>
<dbReference type="FunFam" id="3.30.40.10:FF:000230">
    <property type="entry name" value="RBR-type E3 ubiquitin transferase"/>
    <property type="match status" value="1"/>
</dbReference>
<dbReference type="InterPro" id="IPR013083">
    <property type="entry name" value="Znf_RING/FYVE/PHD"/>
</dbReference>
<keyword evidence="7" id="KW-0677">Repeat</keyword>
<dbReference type="Pfam" id="PF22191">
    <property type="entry name" value="IBR_1"/>
    <property type="match status" value="1"/>
</dbReference>
<dbReference type="InterPro" id="IPR000571">
    <property type="entry name" value="Znf_CCCH"/>
</dbReference>
<feature type="region of interest" description="Disordered" evidence="13">
    <location>
        <begin position="43"/>
        <end position="75"/>
    </location>
</feature>
<dbReference type="CDD" id="cd22584">
    <property type="entry name" value="Rcat_RBR_unk"/>
    <property type="match status" value="1"/>
</dbReference>
<dbReference type="SMART" id="SM00184">
    <property type="entry name" value="RING"/>
    <property type="match status" value="1"/>
</dbReference>
<dbReference type="Gene3D" id="4.10.1000.10">
    <property type="entry name" value="Zinc finger, CCCH-type"/>
    <property type="match status" value="1"/>
</dbReference>
<dbReference type="InterPro" id="IPR031127">
    <property type="entry name" value="E3_UB_ligase_RBR"/>
</dbReference>
<comment type="catalytic activity">
    <reaction evidence="1">
        <text>[E2 ubiquitin-conjugating enzyme]-S-ubiquitinyl-L-cysteine + [acceptor protein]-L-lysine = [E2 ubiquitin-conjugating enzyme]-L-cysteine + [acceptor protein]-N(6)-ubiquitinyl-L-lysine.</text>
        <dbReference type="EC" id="2.3.2.31"/>
    </reaction>
</comment>
<dbReference type="InterPro" id="IPR018957">
    <property type="entry name" value="Znf_C3HC4_RING-type"/>
</dbReference>
<dbReference type="EC" id="2.3.2.31" evidence="4"/>
<keyword evidence="5" id="KW-0808">Transferase</keyword>
<dbReference type="GO" id="GO:0008270">
    <property type="term" value="F:zinc ion binding"/>
    <property type="evidence" value="ECO:0007669"/>
    <property type="project" value="UniProtKB-KW"/>
</dbReference>
<keyword evidence="6 11" id="KW-0479">Metal-binding</keyword>
<dbReference type="Gene3D" id="3.30.40.10">
    <property type="entry name" value="Zinc/RING finger domain, C3HC4 (zinc finger)"/>
    <property type="match status" value="1"/>
</dbReference>
<evidence type="ECO:0000256" key="11">
    <source>
        <dbReference type="PROSITE-ProRule" id="PRU00723"/>
    </source>
</evidence>
<dbReference type="InterPro" id="IPR017907">
    <property type="entry name" value="Znf_RING_CS"/>
</dbReference>
<dbReference type="SUPFAM" id="SSF90229">
    <property type="entry name" value="CCCH zinc finger"/>
    <property type="match status" value="1"/>
</dbReference>
<keyword evidence="10 11" id="KW-0862">Zinc</keyword>
<dbReference type="InterPro" id="IPR044066">
    <property type="entry name" value="TRIAD_supradom"/>
</dbReference>
<name>A0ABD1Y8K8_9MARC</name>
<dbReference type="Gene3D" id="3.30.420.10">
    <property type="entry name" value="Ribonuclease H-like superfamily/Ribonuclease H"/>
    <property type="match status" value="1"/>
</dbReference>
<evidence type="ECO:0000259" key="16">
    <source>
        <dbReference type="PROSITE" id="PS51873"/>
    </source>
</evidence>
<dbReference type="InterPro" id="IPR002867">
    <property type="entry name" value="IBR_dom"/>
</dbReference>
<dbReference type="SMART" id="SM00647">
    <property type="entry name" value="IBR"/>
    <property type="match status" value="2"/>
</dbReference>
<evidence type="ECO:0000256" key="13">
    <source>
        <dbReference type="SAM" id="MobiDB-lite"/>
    </source>
</evidence>
<evidence type="ECO:0000256" key="7">
    <source>
        <dbReference type="ARBA" id="ARBA00022737"/>
    </source>
</evidence>
<dbReference type="PANTHER" id="PTHR11685">
    <property type="entry name" value="RBR FAMILY RING FINGER AND IBR DOMAIN-CONTAINING"/>
    <property type="match status" value="1"/>
</dbReference>
<evidence type="ECO:0000256" key="5">
    <source>
        <dbReference type="ARBA" id="ARBA00022679"/>
    </source>
</evidence>
<comment type="function">
    <text evidence="2">Might act as an E3 ubiquitin-protein ligase, or as part of E3 complex, which accepts ubiquitin from specific E2 ubiquitin-conjugating enzymes and then transfers it to substrates.</text>
</comment>
<feature type="compositionally biased region" description="Basic and acidic residues" evidence="13">
    <location>
        <begin position="56"/>
        <end position="73"/>
    </location>
</feature>
<dbReference type="PROSITE" id="PS50089">
    <property type="entry name" value="ZF_RING_2"/>
    <property type="match status" value="1"/>
</dbReference>
<feature type="coiled-coil region" evidence="12">
    <location>
        <begin position="77"/>
        <end position="118"/>
    </location>
</feature>
<keyword evidence="12" id="KW-0175">Coiled coil</keyword>
<dbReference type="InterPro" id="IPR012337">
    <property type="entry name" value="RNaseH-like_sf"/>
</dbReference>
<evidence type="ECO:0000256" key="3">
    <source>
        <dbReference type="ARBA" id="ARBA00005884"/>
    </source>
</evidence>
<evidence type="ECO:0000259" key="14">
    <source>
        <dbReference type="PROSITE" id="PS50089"/>
    </source>
</evidence>
<keyword evidence="8 11" id="KW-0863">Zinc-finger</keyword>
<organism evidence="17 18">
    <name type="scientific">Riccia fluitans</name>
    <dbReference type="NCBI Taxonomy" id="41844"/>
    <lineage>
        <taxon>Eukaryota</taxon>
        <taxon>Viridiplantae</taxon>
        <taxon>Streptophyta</taxon>
        <taxon>Embryophyta</taxon>
        <taxon>Marchantiophyta</taxon>
        <taxon>Marchantiopsida</taxon>
        <taxon>Marchantiidae</taxon>
        <taxon>Marchantiales</taxon>
        <taxon>Ricciaceae</taxon>
        <taxon>Riccia</taxon>
    </lineage>
</organism>
<dbReference type="Pfam" id="PF13456">
    <property type="entry name" value="RVT_3"/>
    <property type="match status" value="1"/>
</dbReference>
<proteinExistence type="inferred from homology"/>
<dbReference type="SMART" id="SM00356">
    <property type="entry name" value="ZnF_C3H1"/>
    <property type="match status" value="1"/>
</dbReference>
<evidence type="ECO:0000259" key="15">
    <source>
        <dbReference type="PROSITE" id="PS50103"/>
    </source>
</evidence>
<dbReference type="Gene3D" id="1.20.120.1750">
    <property type="match status" value="1"/>
</dbReference>
<dbReference type="EMBL" id="JBHFFA010000006">
    <property type="protein sequence ID" value="KAL2623076.1"/>
    <property type="molecule type" value="Genomic_DNA"/>
</dbReference>
<evidence type="ECO:0000256" key="6">
    <source>
        <dbReference type="ARBA" id="ARBA00022723"/>
    </source>
</evidence>
<dbReference type="PROSITE" id="PS50103">
    <property type="entry name" value="ZF_C3H1"/>
    <property type="match status" value="1"/>
</dbReference>
<dbReference type="Pfam" id="PF01485">
    <property type="entry name" value="IBR"/>
    <property type="match status" value="1"/>
</dbReference>
<evidence type="ECO:0000256" key="4">
    <source>
        <dbReference type="ARBA" id="ARBA00012251"/>
    </source>
</evidence>
<dbReference type="PROSITE" id="PS51873">
    <property type="entry name" value="TRIAD"/>
    <property type="match status" value="1"/>
</dbReference>